<keyword evidence="1" id="KW-0472">Membrane</keyword>
<keyword evidence="1" id="KW-1133">Transmembrane helix</keyword>
<feature type="transmembrane region" description="Helical" evidence="1">
    <location>
        <begin position="52"/>
        <end position="74"/>
    </location>
</feature>
<evidence type="ECO:0000256" key="1">
    <source>
        <dbReference type="SAM" id="Phobius"/>
    </source>
</evidence>
<gene>
    <name evidence="2" type="ORF">H9882_03665</name>
</gene>
<comment type="caution">
    <text evidence="2">The sequence shown here is derived from an EMBL/GenBank/DDBJ whole genome shotgun (WGS) entry which is preliminary data.</text>
</comment>
<dbReference type="AlphaFoldDB" id="A0A948WUB9"/>
<keyword evidence="1" id="KW-0812">Transmembrane</keyword>
<reference evidence="2" key="2">
    <citation type="submission" date="2021-04" db="EMBL/GenBank/DDBJ databases">
        <authorList>
            <person name="Gilroy R."/>
        </authorList>
    </citation>
    <scope>NUCLEOTIDE SEQUENCE</scope>
    <source>
        <strain evidence="2">B5_2728</strain>
    </source>
</reference>
<proteinExistence type="predicted"/>
<accession>A0A948WUB9</accession>
<evidence type="ECO:0000313" key="3">
    <source>
        <dbReference type="Proteomes" id="UP000713596"/>
    </source>
</evidence>
<dbReference type="Proteomes" id="UP000713596">
    <property type="component" value="Unassembled WGS sequence"/>
</dbReference>
<feature type="transmembrane region" description="Helical" evidence="1">
    <location>
        <begin position="86"/>
        <end position="109"/>
    </location>
</feature>
<sequence length="331" mass="37176">MQETSVNQIQTPEKKPPVQQKPRWVGWWTLGCALIATGAVLFLHAIVPSFNLLLVAQFAPLLLVVLGAEILWYGHKYSHEKVRVSILSAFICAVLIGGSLLAGAAGQYWQAYFSPETQAEQLAFQEQEEKRLVPLVQDQPIKEFHVWADWTGDTYMYLVGQVSTAKEPVVNVSLQLSEPVTDITDFATKAQKMAQFLHENQVDVVWVKAADAQGQVYSFTFMEEFDFTVSPEFLAERVELETPVDYYDQIYNDGYEAGFEEGKAQGFQEGAEHSYQEGYDTGFDMGQEDGFNQGSENGYQQGYDTGHNRGWEEGYQQGIDRGVSQMSAVTQ</sequence>
<dbReference type="EMBL" id="JAHLFP010000028">
    <property type="protein sequence ID" value="MBU3805973.1"/>
    <property type="molecule type" value="Genomic_DNA"/>
</dbReference>
<evidence type="ECO:0000313" key="2">
    <source>
        <dbReference type="EMBL" id="MBU3805973.1"/>
    </source>
</evidence>
<protein>
    <submittedName>
        <fullName evidence="2">Uncharacterized protein</fullName>
    </submittedName>
</protein>
<organism evidence="2 3">
    <name type="scientific">Candidatus Allofournierella pullistercoris</name>
    <dbReference type="NCBI Taxonomy" id="2838597"/>
    <lineage>
        <taxon>Bacteria</taxon>
        <taxon>Bacillati</taxon>
        <taxon>Bacillota</taxon>
        <taxon>Clostridia</taxon>
        <taxon>Eubacteriales</taxon>
        <taxon>Oscillospiraceae</taxon>
        <taxon>Allofournierella</taxon>
    </lineage>
</organism>
<reference evidence="2" key="1">
    <citation type="journal article" date="2021" name="PeerJ">
        <title>Extensive microbial diversity within the chicken gut microbiome revealed by metagenomics and culture.</title>
        <authorList>
            <person name="Gilroy R."/>
            <person name="Ravi A."/>
            <person name="Getino M."/>
            <person name="Pursley I."/>
            <person name="Horton D.L."/>
            <person name="Alikhan N.F."/>
            <person name="Baker D."/>
            <person name="Gharbi K."/>
            <person name="Hall N."/>
            <person name="Watson M."/>
            <person name="Adriaenssens E.M."/>
            <person name="Foster-Nyarko E."/>
            <person name="Jarju S."/>
            <person name="Secka A."/>
            <person name="Antonio M."/>
            <person name="Oren A."/>
            <person name="Chaudhuri R.R."/>
            <person name="La Ragione R."/>
            <person name="Hildebrand F."/>
            <person name="Pallen M.J."/>
        </authorList>
    </citation>
    <scope>NUCLEOTIDE SEQUENCE</scope>
    <source>
        <strain evidence="2">B5_2728</strain>
    </source>
</reference>
<feature type="transmembrane region" description="Helical" evidence="1">
    <location>
        <begin position="24"/>
        <end position="46"/>
    </location>
</feature>
<name>A0A948WUB9_9FIRM</name>